<dbReference type="Pfam" id="PF08245">
    <property type="entry name" value="Mur_ligase_M"/>
    <property type="match status" value="1"/>
</dbReference>
<name>A0A9D1RJZ5_9BACT</name>
<dbReference type="InterPro" id="IPR050061">
    <property type="entry name" value="MurCDEF_pg_biosynth"/>
</dbReference>
<reference evidence="3" key="1">
    <citation type="journal article" date="2021" name="PeerJ">
        <title>Extensive microbial diversity within the chicken gut microbiome revealed by metagenomics and culture.</title>
        <authorList>
            <person name="Gilroy R."/>
            <person name="Ravi A."/>
            <person name="Getino M."/>
            <person name="Pursley I."/>
            <person name="Horton D.L."/>
            <person name="Alikhan N.F."/>
            <person name="Baker D."/>
            <person name="Gharbi K."/>
            <person name="Hall N."/>
            <person name="Watson M."/>
            <person name="Adriaenssens E.M."/>
            <person name="Foster-Nyarko E."/>
            <person name="Jarju S."/>
            <person name="Secka A."/>
            <person name="Antonio M."/>
            <person name="Oren A."/>
            <person name="Chaudhuri R.R."/>
            <person name="La Ragione R."/>
            <person name="Hildebrand F."/>
            <person name="Pallen M.J."/>
        </authorList>
    </citation>
    <scope>NUCLEOTIDE SEQUENCE</scope>
    <source>
        <strain evidence="3">Gambia16-930</strain>
    </source>
</reference>
<gene>
    <name evidence="3" type="ORF">IAC47_06915</name>
</gene>
<reference evidence="3" key="2">
    <citation type="submission" date="2021-04" db="EMBL/GenBank/DDBJ databases">
        <authorList>
            <person name="Gilroy R."/>
        </authorList>
    </citation>
    <scope>NUCLEOTIDE SEQUENCE</scope>
    <source>
        <strain evidence="3">Gambia16-930</strain>
    </source>
</reference>
<dbReference type="InterPro" id="IPR013221">
    <property type="entry name" value="Mur_ligase_cen"/>
</dbReference>
<dbReference type="InterPro" id="IPR036615">
    <property type="entry name" value="Mur_ligase_C_dom_sf"/>
</dbReference>
<dbReference type="PANTHER" id="PTHR43445:SF5">
    <property type="entry name" value="UDP-N-ACETYLMURAMATE--L-ALANYL-GAMMA-D-GLUTAMYL-MESO-2,6-DIAMINOHEPTANDIOATE LIGASE"/>
    <property type="match status" value="1"/>
</dbReference>
<dbReference type="Gene3D" id="3.90.190.20">
    <property type="entry name" value="Mur ligase, C-terminal domain"/>
    <property type="match status" value="1"/>
</dbReference>
<proteinExistence type="predicted"/>
<dbReference type="Gene3D" id="3.40.50.720">
    <property type="entry name" value="NAD(P)-binding Rossmann-like Domain"/>
    <property type="match status" value="1"/>
</dbReference>
<dbReference type="AlphaFoldDB" id="A0A9D1RJZ5"/>
<feature type="domain" description="Mur ligase N-terminal catalytic" evidence="1">
    <location>
        <begin position="2"/>
        <end position="103"/>
    </location>
</feature>
<dbReference type="Proteomes" id="UP000824267">
    <property type="component" value="Unassembled WGS sequence"/>
</dbReference>
<dbReference type="PANTHER" id="PTHR43445">
    <property type="entry name" value="UDP-N-ACETYLMURAMATE--L-ALANINE LIGASE-RELATED"/>
    <property type="match status" value="1"/>
</dbReference>
<evidence type="ECO:0000313" key="4">
    <source>
        <dbReference type="Proteomes" id="UP000824267"/>
    </source>
</evidence>
<dbReference type="SUPFAM" id="SSF53244">
    <property type="entry name" value="MurD-like peptide ligases, peptide-binding domain"/>
    <property type="match status" value="1"/>
</dbReference>
<organism evidence="3 4">
    <name type="scientific">Candidatus Onthomorpha intestinigallinarum</name>
    <dbReference type="NCBI Taxonomy" id="2840880"/>
    <lineage>
        <taxon>Bacteria</taxon>
        <taxon>Pseudomonadati</taxon>
        <taxon>Bacteroidota</taxon>
        <taxon>Bacteroidia</taxon>
        <taxon>Bacteroidales</taxon>
        <taxon>Candidatus Onthomorpha</taxon>
    </lineage>
</organism>
<dbReference type="GO" id="GO:0005524">
    <property type="term" value="F:ATP binding"/>
    <property type="evidence" value="ECO:0007669"/>
    <property type="project" value="InterPro"/>
</dbReference>
<dbReference type="InterPro" id="IPR036565">
    <property type="entry name" value="Mur-like_cat_sf"/>
</dbReference>
<sequence length="451" mass="50836">MKVHFIAIGGSAMHNLAIALKLKGCSVSGSDDEIFEPARSRLKKYSLLPEQISWHPEKLDNSIDAVILGMHAKNDNPELLRAKELGLKIYSYPEFLYRMSKDKTRIVVGGSHGKTTITAMILHAMKTLDKDTDYMVGAQLEGFEVMVRMSDEAEYMVLEGDEYLSSVLDPRPKFHLYKPNVAIINGIAWDHINVFPTFDKYVEQFKLFADKIEPNGVLLYYEGDENARRIGLNACKDIRAKGYGALPCRTENGRSIVQWKGMEYVMRIFGQHNLINLNAAMLACEQTGIDNGDFLQTMTSFSGASKRLEAIKITDTQAFYSDFAHSPSKLKATCEAVKKQYPSRRLVACLELHTFSSLTKEFLVQYKNCMDSTDCAAVYYNRHAIELKRLPDLSEEAVYEAFGKKDLKVLTDIEAVKEFILTNTDKNSNVLMMSSSNFGGLDLKELAQNVM</sequence>
<dbReference type="Pfam" id="PF01225">
    <property type="entry name" value="Mur_ligase"/>
    <property type="match status" value="1"/>
</dbReference>
<accession>A0A9D1RJZ5</accession>
<feature type="domain" description="Mur ligase central" evidence="2">
    <location>
        <begin position="108"/>
        <end position="283"/>
    </location>
</feature>
<dbReference type="GO" id="GO:0016881">
    <property type="term" value="F:acid-amino acid ligase activity"/>
    <property type="evidence" value="ECO:0007669"/>
    <property type="project" value="InterPro"/>
</dbReference>
<evidence type="ECO:0000259" key="1">
    <source>
        <dbReference type="Pfam" id="PF01225"/>
    </source>
</evidence>
<evidence type="ECO:0000259" key="2">
    <source>
        <dbReference type="Pfam" id="PF08245"/>
    </source>
</evidence>
<dbReference type="SUPFAM" id="SSF53623">
    <property type="entry name" value="MurD-like peptide ligases, catalytic domain"/>
    <property type="match status" value="1"/>
</dbReference>
<comment type="caution">
    <text evidence="3">The sequence shown here is derived from an EMBL/GenBank/DDBJ whole genome shotgun (WGS) entry which is preliminary data.</text>
</comment>
<dbReference type="EMBL" id="DXGG01000219">
    <property type="protein sequence ID" value="HIW87986.1"/>
    <property type="molecule type" value="Genomic_DNA"/>
</dbReference>
<dbReference type="InterPro" id="IPR000713">
    <property type="entry name" value="Mur_ligase_N"/>
</dbReference>
<evidence type="ECO:0000313" key="3">
    <source>
        <dbReference type="EMBL" id="HIW87986.1"/>
    </source>
</evidence>
<dbReference type="SUPFAM" id="SSF51984">
    <property type="entry name" value="MurCD N-terminal domain"/>
    <property type="match status" value="1"/>
</dbReference>
<dbReference type="Gene3D" id="3.40.1190.10">
    <property type="entry name" value="Mur-like, catalytic domain"/>
    <property type="match status" value="1"/>
</dbReference>
<protein>
    <submittedName>
        <fullName evidence="3">Peptidoglycan synthetase</fullName>
    </submittedName>
</protein>